<dbReference type="Pfam" id="PF00535">
    <property type="entry name" value="Glycos_transf_2"/>
    <property type="match status" value="1"/>
</dbReference>
<dbReference type="Proteomes" id="UP000078459">
    <property type="component" value="Unassembled WGS sequence"/>
</dbReference>
<sequence>MDFYINYALFFLLQICLITQLYYLLVIQRKFSVFKSKTSNLNKVSYPVSVIICARNEAVNLQKYLPFILEQNHPNFEVVVVNDCSYDNSEDVLKVFTEKYKHLKIVKIEEHPRFKTAKKFAATLGIKAALNEIILFTDADCKPESENWIIEMTAHYQNEKTEIVLGYSPYFKHKGLLNGLIRYETFQTALNYFSYALNGMPYMGVGRNLSYKKSLFFKNKGFASHMHIPSGDDDLFVNENSNPSNTVIEVSKESQVWSEPKLTWGSYWKQKTRHLGAGKAYKAQDKKNLTFQTGSAIGFYLFLVLCLIFKIELLVVAIVFFIRFFAQIFVYYKALKKLRNKDLIWWFIILDPFYYIYLTSINITGVFRKKTVWK</sequence>
<name>A0A179DN27_9SPHI</name>
<evidence type="ECO:0000256" key="2">
    <source>
        <dbReference type="SAM" id="Phobius"/>
    </source>
</evidence>
<feature type="domain" description="Glycosyltransferase 2-like" evidence="3">
    <location>
        <begin position="49"/>
        <end position="181"/>
    </location>
</feature>
<evidence type="ECO:0000313" key="4">
    <source>
        <dbReference type="EMBL" id="OAQ42150.1"/>
    </source>
</evidence>
<accession>A0A179DN27</accession>
<evidence type="ECO:0000259" key="3">
    <source>
        <dbReference type="Pfam" id="PF00535"/>
    </source>
</evidence>
<keyword evidence="2" id="KW-1133">Transmembrane helix</keyword>
<evidence type="ECO:0000313" key="5">
    <source>
        <dbReference type="Proteomes" id="UP000078459"/>
    </source>
</evidence>
<reference evidence="4 5" key="1">
    <citation type="submission" date="2016-04" db="EMBL/GenBank/DDBJ databases">
        <authorList>
            <person name="Evans L.H."/>
            <person name="Alamgir A."/>
            <person name="Owens N."/>
            <person name="Weber N.D."/>
            <person name="Virtaneva K."/>
            <person name="Barbian K."/>
            <person name="Babar A."/>
            <person name="Rosenke K."/>
        </authorList>
    </citation>
    <scope>NUCLEOTIDE SEQUENCE [LARGE SCALE GENOMIC DNA]</scope>
    <source>
        <strain evidence="4 5">CCM 8644</strain>
    </source>
</reference>
<dbReference type="EMBL" id="LWHJ01000011">
    <property type="protein sequence ID" value="OAQ42150.1"/>
    <property type="molecule type" value="Genomic_DNA"/>
</dbReference>
<gene>
    <name evidence="4" type="ORF">A5893_03270</name>
</gene>
<keyword evidence="5" id="KW-1185">Reference proteome</keyword>
<feature type="transmembrane region" description="Helical" evidence="2">
    <location>
        <begin position="344"/>
        <end position="367"/>
    </location>
</feature>
<protein>
    <submittedName>
        <fullName evidence="4">Transmembrane glycosyltransferase</fullName>
    </submittedName>
</protein>
<dbReference type="InterPro" id="IPR001173">
    <property type="entry name" value="Glyco_trans_2-like"/>
</dbReference>
<dbReference type="OrthoDB" id="9800276at2"/>
<dbReference type="PANTHER" id="PTHR43630:SF2">
    <property type="entry name" value="GLYCOSYLTRANSFERASE"/>
    <property type="match status" value="1"/>
</dbReference>
<dbReference type="SUPFAM" id="SSF53448">
    <property type="entry name" value="Nucleotide-diphospho-sugar transferases"/>
    <property type="match status" value="1"/>
</dbReference>
<proteinExistence type="inferred from homology"/>
<dbReference type="AlphaFoldDB" id="A0A179DN27"/>
<feature type="transmembrane region" description="Helical" evidence="2">
    <location>
        <begin position="6"/>
        <end position="27"/>
    </location>
</feature>
<dbReference type="PANTHER" id="PTHR43630">
    <property type="entry name" value="POLY-BETA-1,6-N-ACETYL-D-GLUCOSAMINE SYNTHASE"/>
    <property type="match status" value="1"/>
</dbReference>
<comment type="similarity">
    <text evidence="1">Belongs to the glycosyltransferase 2 family. WaaE/KdtX subfamily.</text>
</comment>
<keyword evidence="2 4" id="KW-0812">Transmembrane</keyword>
<dbReference type="STRING" id="1826909.A5893_03270"/>
<organism evidence="4 5">
    <name type="scientific">Pedobacter psychrophilus</name>
    <dbReference type="NCBI Taxonomy" id="1826909"/>
    <lineage>
        <taxon>Bacteria</taxon>
        <taxon>Pseudomonadati</taxon>
        <taxon>Bacteroidota</taxon>
        <taxon>Sphingobacteriia</taxon>
        <taxon>Sphingobacteriales</taxon>
        <taxon>Sphingobacteriaceae</taxon>
        <taxon>Pedobacter</taxon>
    </lineage>
</organism>
<reference evidence="4 5" key="2">
    <citation type="submission" date="2016-06" db="EMBL/GenBank/DDBJ databases">
        <title>Pedobacter psychrophilus sp. nov., isolated from Antarctic fragmentary rock.</title>
        <authorList>
            <person name="Svec P."/>
        </authorList>
    </citation>
    <scope>NUCLEOTIDE SEQUENCE [LARGE SCALE GENOMIC DNA]</scope>
    <source>
        <strain evidence="4 5">CCM 8644</strain>
    </source>
</reference>
<evidence type="ECO:0000256" key="1">
    <source>
        <dbReference type="ARBA" id="ARBA00038494"/>
    </source>
</evidence>
<dbReference type="Gene3D" id="3.90.550.10">
    <property type="entry name" value="Spore Coat Polysaccharide Biosynthesis Protein SpsA, Chain A"/>
    <property type="match status" value="1"/>
</dbReference>
<keyword evidence="2" id="KW-0472">Membrane</keyword>
<dbReference type="GO" id="GO:0016740">
    <property type="term" value="F:transferase activity"/>
    <property type="evidence" value="ECO:0007669"/>
    <property type="project" value="UniProtKB-KW"/>
</dbReference>
<comment type="caution">
    <text evidence="4">The sequence shown here is derived from an EMBL/GenBank/DDBJ whole genome shotgun (WGS) entry which is preliminary data.</text>
</comment>
<keyword evidence="4" id="KW-0808">Transferase</keyword>
<dbReference type="InterPro" id="IPR029044">
    <property type="entry name" value="Nucleotide-diphossugar_trans"/>
</dbReference>